<dbReference type="PROSITE" id="PS00455">
    <property type="entry name" value="AMP_BINDING"/>
    <property type="match status" value="1"/>
</dbReference>
<organism evidence="8">
    <name type="scientific">Streptomyces sp. NBC_00119</name>
    <dbReference type="NCBI Taxonomy" id="2975659"/>
    <lineage>
        <taxon>Bacteria</taxon>
        <taxon>Bacillati</taxon>
        <taxon>Actinomycetota</taxon>
        <taxon>Actinomycetes</taxon>
        <taxon>Kitasatosporales</taxon>
        <taxon>Streptomycetaceae</taxon>
        <taxon>Streptomyces</taxon>
    </lineage>
</organism>
<dbReference type="Gene3D" id="3.30.300.30">
    <property type="match status" value="1"/>
</dbReference>
<dbReference type="AlphaFoldDB" id="A0AAU1U672"/>
<evidence type="ECO:0000256" key="4">
    <source>
        <dbReference type="ARBA" id="ARBA00023098"/>
    </source>
</evidence>
<dbReference type="InterPro" id="IPR000873">
    <property type="entry name" value="AMP-dep_synth/lig_dom"/>
</dbReference>
<dbReference type="InterPro" id="IPR045851">
    <property type="entry name" value="AMP-bd_C_sf"/>
</dbReference>
<evidence type="ECO:0000256" key="1">
    <source>
        <dbReference type="ARBA" id="ARBA00006432"/>
    </source>
</evidence>
<dbReference type="InterPro" id="IPR020845">
    <property type="entry name" value="AMP-binding_CS"/>
</dbReference>
<accession>A0AAU1U672</accession>
<dbReference type="EMBL" id="CP108195">
    <property type="protein sequence ID" value="WTS12094.1"/>
    <property type="molecule type" value="Genomic_DNA"/>
</dbReference>
<evidence type="ECO:0000256" key="6">
    <source>
        <dbReference type="ARBA" id="ARBA00032875"/>
    </source>
</evidence>
<comment type="similarity">
    <text evidence="1">Belongs to the ATP-dependent AMP-binding enzyme family.</text>
</comment>
<gene>
    <name evidence="8" type="ORF">OHU69_14260</name>
</gene>
<sequence>MREFTNPPLASAPPVGGLADAVFDHALEDPLRVALGRKDDAGRWHDVTAAEFRDEVLGLAKGLLAQGVRFGDRVAIMSRTRYEWTLFDFALWTIGAQVVPIYPTASAEQVFWTLHDAQVSAAMVEHEDHAMTIATVIGRLPTLNRMWQLDADPVPHLIESGAHIDDEVVHRHRRAVTPDAIATIIYTSGTTGRPKGCVISHANFMFEADTMITRWEPVFHSKRGDEASTLLFLPLAHVFGRMVQIATIRGGVKLGHQPQLNAAALLPDLQSFRPTFILAVPYIFEKVFNAARRKAEKDGKSGPFDKAVECAVKYADAQEAKAFGTGPGPSASLRMQHSIFDKLVYSKVREAMGGRVRHAMSGGSGMDRRLGLFFAGAGVTIYEGYGLTESTAAATANPPEQTRYGTVGQAIPGTTVHIADDGEIWLYGGNVFQGYLNDPKSTDATLHDGWLATGDLGALDDDGYLTITGRKKEILVTSGGKSVSPQQLEERVRDHPLVAQCIVVGNDRPYIAALVTLEAEAVEHWLNMRGKPPLKPAELVHDPDLETEVRRAVVAANTLVSQAESIRTFRILAYQFTEEHGLLTPSLKLKRKAIETAYSEEVEALYRG</sequence>
<keyword evidence="2 8" id="KW-0436">Ligase</keyword>
<keyword evidence="4" id="KW-0443">Lipid metabolism</keyword>
<dbReference type="Gene3D" id="3.40.50.12780">
    <property type="entry name" value="N-terminal domain of ligase-like"/>
    <property type="match status" value="1"/>
</dbReference>
<dbReference type="SUPFAM" id="SSF56801">
    <property type="entry name" value="Acetyl-CoA synthetase-like"/>
    <property type="match status" value="1"/>
</dbReference>
<dbReference type="CDD" id="cd05907">
    <property type="entry name" value="VL_LC_FACS_like"/>
    <property type="match status" value="1"/>
</dbReference>
<dbReference type="Pfam" id="PF23562">
    <property type="entry name" value="AMP-binding_C_3"/>
    <property type="match status" value="1"/>
</dbReference>
<dbReference type="PANTHER" id="PTHR43272">
    <property type="entry name" value="LONG-CHAIN-FATTY-ACID--COA LIGASE"/>
    <property type="match status" value="1"/>
</dbReference>
<dbReference type="InterPro" id="IPR042099">
    <property type="entry name" value="ANL_N_sf"/>
</dbReference>
<evidence type="ECO:0000313" key="8">
    <source>
        <dbReference type="EMBL" id="WTS12094.1"/>
    </source>
</evidence>
<name>A0AAU1U672_9ACTN</name>
<feature type="domain" description="AMP-dependent synthetase/ligase" evidence="7">
    <location>
        <begin position="26"/>
        <end position="436"/>
    </location>
</feature>
<dbReference type="Pfam" id="PF00501">
    <property type="entry name" value="AMP-binding"/>
    <property type="match status" value="1"/>
</dbReference>
<dbReference type="GO" id="GO:0016020">
    <property type="term" value="C:membrane"/>
    <property type="evidence" value="ECO:0007669"/>
    <property type="project" value="TreeGrafter"/>
</dbReference>
<dbReference type="GO" id="GO:0004467">
    <property type="term" value="F:long-chain fatty acid-CoA ligase activity"/>
    <property type="evidence" value="ECO:0007669"/>
    <property type="project" value="UniProtKB-EC"/>
</dbReference>
<evidence type="ECO:0000259" key="7">
    <source>
        <dbReference type="Pfam" id="PF00501"/>
    </source>
</evidence>
<dbReference type="PANTHER" id="PTHR43272:SF32">
    <property type="entry name" value="AMP-DEPENDENT SYNTHETASE_LIGASE DOMAIN-CONTAINING PROTEIN"/>
    <property type="match status" value="1"/>
</dbReference>
<protein>
    <recommendedName>
        <fullName evidence="6">Acyl-CoA synthetase</fullName>
    </recommendedName>
</protein>
<keyword evidence="3" id="KW-0276">Fatty acid metabolism</keyword>
<reference evidence="8" key="1">
    <citation type="submission" date="2022-10" db="EMBL/GenBank/DDBJ databases">
        <title>The complete genomes of actinobacterial strains from the NBC collection.</title>
        <authorList>
            <person name="Joergensen T.S."/>
            <person name="Alvarez Arevalo M."/>
            <person name="Sterndorff E.B."/>
            <person name="Faurdal D."/>
            <person name="Vuksanovic O."/>
            <person name="Mourched A.-S."/>
            <person name="Charusanti P."/>
            <person name="Shaw S."/>
            <person name="Blin K."/>
            <person name="Weber T."/>
        </authorList>
    </citation>
    <scope>NUCLEOTIDE SEQUENCE</scope>
    <source>
        <strain evidence="8">NBC_00119</strain>
    </source>
</reference>
<evidence type="ECO:0000256" key="3">
    <source>
        <dbReference type="ARBA" id="ARBA00022832"/>
    </source>
</evidence>
<evidence type="ECO:0000256" key="2">
    <source>
        <dbReference type="ARBA" id="ARBA00022598"/>
    </source>
</evidence>
<proteinExistence type="inferred from homology"/>
<evidence type="ECO:0000256" key="5">
    <source>
        <dbReference type="ARBA" id="ARBA00024484"/>
    </source>
</evidence>
<comment type="catalytic activity">
    <reaction evidence="5">
        <text>a long-chain fatty acid + ATP + CoA = a long-chain fatty acyl-CoA + AMP + diphosphate</text>
        <dbReference type="Rhea" id="RHEA:15421"/>
        <dbReference type="ChEBI" id="CHEBI:30616"/>
        <dbReference type="ChEBI" id="CHEBI:33019"/>
        <dbReference type="ChEBI" id="CHEBI:57287"/>
        <dbReference type="ChEBI" id="CHEBI:57560"/>
        <dbReference type="ChEBI" id="CHEBI:83139"/>
        <dbReference type="ChEBI" id="CHEBI:456215"/>
        <dbReference type="EC" id="6.2.1.3"/>
    </reaction>
    <physiologicalReaction direction="left-to-right" evidence="5">
        <dbReference type="Rhea" id="RHEA:15422"/>
    </physiologicalReaction>
</comment>